<comment type="caution">
    <text evidence="2">The sequence shown here is derived from an EMBL/GenBank/DDBJ whole genome shotgun (WGS) entry which is preliminary data.</text>
</comment>
<dbReference type="Proteomes" id="UP001341840">
    <property type="component" value="Unassembled WGS sequence"/>
</dbReference>
<dbReference type="EMBL" id="JASCZI010123085">
    <property type="protein sequence ID" value="MED6165077.1"/>
    <property type="molecule type" value="Genomic_DNA"/>
</dbReference>
<organism evidence="2 3">
    <name type="scientific">Stylosanthes scabra</name>
    <dbReference type="NCBI Taxonomy" id="79078"/>
    <lineage>
        <taxon>Eukaryota</taxon>
        <taxon>Viridiplantae</taxon>
        <taxon>Streptophyta</taxon>
        <taxon>Embryophyta</taxon>
        <taxon>Tracheophyta</taxon>
        <taxon>Spermatophyta</taxon>
        <taxon>Magnoliopsida</taxon>
        <taxon>eudicotyledons</taxon>
        <taxon>Gunneridae</taxon>
        <taxon>Pentapetalae</taxon>
        <taxon>rosids</taxon>
        <taxon>fabids</taxon>
        <taxon>Fabales</taxon>
        <taxon>Fabaceae</taxon>
        <taxon>Papilionoideae</taxon>
        <taxon>50 kb inversion clade</taxon>
        <taxon>dalbergioids sensu lato</taxon>
        <taxon>Dalbergieae</taxon>
        <taxon>Pterocarpus clade</taxon>
        <taxon>Stylosanthes</taxon>
    </lineage>
</organism>
<name>A0ABU6UUV5_9FABA</name>
<protein>
    <submittedName>
        <fullName evidence="2">Uncharacterized protein</fullName>
    </submittedName>
</protein>
<evidence type="ECO:0000313" key="3">
    <source>
        <dbReference type="Proteomes" id="UP001341840"/>
    </source>
</evidence>
<sequence>MTPNFMSYMGNASFIPQMTEARRYTSMLHTLPRSVFTTLRNPNLQPFRKQPPPPTTIHHHPAHRSTPATTTIFQSLSLSLSHQPPPSSESASHPQLSSQRRFPSRRRCSRGVIALFVWSPRSSSSSSQPSQPPSVAPFLFAFAGLCLNTIVVVLRRLVQSSDFG</sequence>
<accession>A0ABU6UUV5</accession>
<proteinExistence type="predicted"/>
<reference evidence="2 3" key="1">
    <citation type="journal article" date="2023" name="Plants (Basel)">
        <title>Bridging the Gap: Combining Genomics and Transcriptomics Approaches to Understand Stylosanthes scabra, an Orphan Legume from the Brazilian Caatinga.</title>
        <authorList>
            <person name="Ferreira-Neto J.R.C."/>
            <person name="da Silva M.D."/>
            <person name="Binneck E."/>
            <person name="de Melo N.F."/>
            <person name="da Silva R.H."/>
            <person name="de Melo A.L.T.M."/>
            <person name="Pandolfi V."/>
            <person name="Bustamante F.O."/>
            <person name="Brasileiro-Vidal A.C."/>
            <person name="Benko-Iseppon A.M."/>
        </authorList>
    </citation>
    <scope>NUCLEOTIDE SEQUENCE [LARGE SCALE GENOMIC DNA]</scope>
    <source>
        <tissue evidence="2">Leaves</tissue>
    </source>
</reference>
<keyword evidence="3" id="KW-1185">Reference proteome</keyword>
<evidence type="ECO:0000313" key="2">
    <source>
        <dbReference type="EMBL" id="MED6165077.1"/>
    </source>
</evidence>
<evidence type="ECO:0000256" key="1">
    <source>
        <dbReference type="SAM" id="MobiDB-lite"/>
    </source>
</evidence>
<gene>
    <name evidence="2" type="ORF">PIB30_096170</name>
</gene>
<feature type="region of interest" description="Disordered" evidence="1">
    <location>
        <begin position="40"/>
        <end position="105"/>
    </location>
</feature>